<keyword evidence="3" id="KW-0812">Transmembrane</keyword>
<dbReference type="InterPro" id="IPR019819">
    <property type="entry name" value="Carboxylesterase_B_CS"/>
</dbReference>
<feature type="transmembrane region" description="Helical" evidence="3">
    <location>
        <begin position="34"/>
        <end position="60"/>
    </location>
</feature>
<dbReference type="EMBL" id="WWBZ02000001">
    <property type="protein sequence ID" value="KAF4313483.1"/>
    <property type="molecule type" value="Genomic_DNA"/>
</dbReference>
<keyword evidence="2" id="KW-0378">Hydrolase</keyword>
<dbReference type="PROSITE" id="PS00941">
    <property type="entry name" value="CARBOXYLESTERASE_B_2"/>
    <property type="match status" value="1"/>
</dbReference>
<dbReference type="InterPro" id="IPR029058">
    <property type="entry name" value="AB_hydrolase_fold"/>
</dbReference>
<dbReference type="Pfam" id="PF00135">
    <property type="entry name" value="COesterase"/>
    <property type="match status" value="1"/>
</dbReference>
<feature type="transmembrane region" description="Helical" evidence="3">
    <location>
        <begin position="380"/>
        <end position="402"/>
    </location>
</feature>
<feature type="domain" description="Carboxylesterase type B" evidence="4">
    <location>
        <begin position="486"/>
        <end position="802"/>
    </location>
</feature>
<feature type="transmembrane region" description="Helical" evidence="3">
    <location>
        <begin position="271"/>
        <end position="293"/>
    </location>
</feature>
<dbReference type="InterPro" id="IPR036259">
    <property type="entry name" value="MFS_trans_sf"/>
</dbReference>
<comment type="similarity">
    <text evidence="1">Belongs to the type-B carboxylesterase/lipase family.</text>
</comment>
<dbReference type="GO" id="GO:0016787">
    <property type="term" value="F:hydrolase activity"/>
    <property type="evidence" value="ECO:0007669"/>
    <property type="project" value="UniProtKB-KW"/>
</dbReference>
<dbReference type="InterPro" id="IPR019826">
    <property type="entry name" value="Carboxylesterase_B_AS"/>
</dbReference>
<dbReference type="PANTHER" id="PTHR11559">
    <property type="entry name" value="CARBOXYLESTERASE"/>
    <property type="match status" value="1"/>
</dbReference>
<dbReference type="InterPro" id="IPR002018">
    <property type="entry name" value="CarbesteraseB"/>
</dbReference>
<feature type="transmembrane region" description="Helical" evidence="3">
    <location>
        <begin position="423"/>
        <end position="448"/>
    </location>
</feature>
<dbReference type="InterPro" id="IPR050309">
    <property type="entry name" value="Type-B_Carboxylest/Lipase"/>
</dbReference>
<name>A0A8H4NAM2_9PEZI</name>
<dbReference type="AlphaFoldDB" id="A0A8H4NAM2"/>
<comment type="caution">
    <text evidence="5">The sequence shown here is derived from an EMBL/GenBank/DDBJ whole genome shotgun (WGS) entry which is preliminary data.</text>
</comment>
<feature type="transmembrane region" description="Helical" evidence="3">
    <location>
        <begin position="192"/>
        <end position="212"/>
    </location>
</feature>
<dbReference type="SUPFAM" id="SSF103473">
    <property type="entry name" value="MFS general substrate transporter"/>
    <property type="match status" value="1"/>
</dbReference>
<sequence>MSSITLQPTSPSYTDSPLDCDVDIPDPGHRSRSYIICLVLGMAGVQVAFSIQFSTGISYFRSLGVSQSASTLIWLVPPACGAFLQPLFGRWSDACRSRKPFIVFGGLGIVIALVGYAWSPELAALISGPDESQASASAAAAWLAQLSALFFFVALNVSVQPVQSGLRALVVDKCHAGQQIEANAWASRINHVAGMISYLAAASDVTGIVPIGSTQLQALVVLSIIVVIGSLSVTCCVVTESRKTDFAVKKQAAGEGLLAAWKLLSLRLRRIYFAQFFSWFAWFPVLVQITSFINTMNAEHPCKAAGASALFKQSCVALLMSFLLPALVRRASSTAGKLERYSGQDRARPDLRTLQKLWFTSQMLFAALVSTTFYESSLLTILAIALTGMCWCVTQWVPFVLANDEVIRIEDRRKLAGMESRTGVLLGAHNTFIAFPQILATGASSIFFEALKAVGSSDPLDDILWPPVADGLKVDLGYEIYQGYHSSTTDLNVWKGIRYAAAPLGSQRFRAPEVPHINRQPQNATAISPICPQSAAIFATPDLGSMFSLDGTPSEDCLFLNVYAPENAQNLPVFVWIHGGGYEIGGTSPFDPSALINTNNKDFVAVIIQYRLGAFGFLSSEEVRQKGALNAGLLDQQMTLQWIQQYIGLFGGDAACVTVAGESAGAGSVMNLAIAYGGAHGDHLWSNAITASPFLPQYFDYNSPEVVNRFHEFATLVGCGGNQSAIFECLQTAPSESLMSANEQIRASALMGIFEWKPVVDGAFIQKRPSQALKGRTNGRLILTGNSANEGYIFTPWNITTQVQFVKYLRTYFPHLNDTDITRILGVYSTPNVPDSPNATKFPTTGDHPPTAFSATPAFHGLDSLYYFPTLSFPGPAEVAEAFQRAYGGFITDNTPSNWPRHAEGESFDAEP</sequence>
<feature type="transmembrane region" description="Helical" evidence="3">
    <location>
        <begin position="72"/>
        <end position="89"/>
    </location>
</feature>
<reference evidence="5" key="1">
    <citation type="submission" date="2020-04" db="EMBL/GenBank/DDBJ databases">
        <title>Genome Assembly and Annotation of Botryosphaeria dothidea sdau 11-99, a Latent Pathogen of Apple Fruit Ring Rot in China.</title>
        <authorList>
            <person name="Yu C."/>
            <person name="Diao Y."/>
            <person name="Lu Q."/>
            <person name="Zhao J."/>
            <person name="Cui S."/>
            <person name="Peng C."/>
            <person name="He B."/>
            <person name="Liu H."/>
        </authorList>
    </citation>
    <scope>NUCLEOTIDE SEQUENCE [LARGE SCALE GENOMIC DNA]</scope>
    <source>
        <strain evidence="5">Sdau11-99</strain>
    </source>
</reference>
<dbReference type="Gene3D" id="3.40.50.1820">
    <property type="entry name" value="alpha/beta hydrolase"/>
    <property type="match status" value="1"/>
</dbReference>
<feature type="transmembrane region" description="Helical" evidence="3">
    <location>
        <begin position="139"/>
        <end position="159"/>
    </location>
</feature>
<evidence type="ECO:0000256" key="1">
    <source>
        <dbReference type="ARBA" id="ARBA00005964"/>
    </source>
</evidence>
<protein>
    <submittedName>
        <fullName evidence="5">Carboxylesterase type b</fullName>
    </submittedName>
</protein>
<evidence type="ECO:0000313" key="5">
    <source>
        <dbReference type="EMBL" id="KAF4313483.1"/>
    </source>
</evidence>
<keyword evidence="6" id="KW-1185">Reference proteome</keyword>
<accession>A0A8H4NAM2</accession>
<organism evidence="5 6">
    <name type="scientific">Botryosphaeria dothidea</name>
    <dbReference type="NCBI Taxonomy" id="55169"/>
    <lineage>
        <taxon>Eukaryota</taxon>
        <taxon>Fungi</taxon>
        <taxon>Dikarya</taxon>
        <taxon>Ascomycota</taxon>
        <taxon>Pezizomycotina</taxon>
        <taxon>Dothideomycetes</taxon>
        <taxon>Dothideomycetes incertae sedis</taxon>
        <taxon>Botryosphaeriales</taxon>
        <taxon>Botryosphaeriaceae</taxon>
        <taxon>Botryosphaeria</taxon>
    </lineage>
</organism>
<proteinExistence type="inferred from homology"/>
<dbReference type="Gene3D" id="1.20.1250.20">
    <property type="entry name" value="MFS general substrate transporter like domains"/>
    <property type="match status" value="1"/>
</dbReference>
<feature type="transmembrane region" description="Helical" evidence="3">
    <location>
        <begin position="218"/>
        <end position="239"/>
    </location>
</feature>
<dbReference type="PROSITE" id="PS00122">
    <property type="entry name" value="CARBOXYLESTERASE_B_1"/>
    <property type="match status" value="1"/>
</dbReference>
<keyword evidence="3" id="KW-0472">Membrane</keyword>
<gene>
    <name evidence="5" type="ORF">GTA08_BOTSDO01348</name>
</gene>
<evidence type="ECO:0000313" key="6">
    <source>
        <dbReference type="Proteomes" id="UP000572817"/>
    </source>
</evidence>
<evidence type="ECO:0000256" key="2">
    <source>
        <dbReference type="ARBA" id="ARBA00022801"/>
    </source>
</evidence>
<feature type="transmembrane region" description="Helical" evidence="3">
    <location>
        <begin position="101"/>
        <end position="119"/>
    </location>
</feature>
<feature type="transmembrane region" description="Helical" evidence="3">
    <location>
        <begin position="357"/>
        <end position="374"/>
    </location>
</feature>
<dbReference type="SUPFAM" id="SSF53474">
    <property type="entry name" value="alpha/beta-Hydrolases"/>
    <property type="match status" value="1"/>
</dbReference>
<evidence type="ECO:0000256" key="3">
    <source>
        <dbReference type="SAM" id="Phobius"/>
    </source>
</evidence>
<dbReference type="Proteomes" id="UP000572817">
    <property type="component" value="Unassembled WGS sequence"/>
</dbReference>
<evidence type="ECO:0000259" key="4">
    <source>
        <dbReference type="Pfam" id="PF00135"/>
    </source>
</evidence>
<keyword evidence="3" id="KW-1133">Transmembrane helix</keyword>
<dbReference type="OrthoDB" id="28755at2759"/>
<feature type="transmembrane region" description="Helical" evidence="3">
    <location>
        <begin position="305"/>
        <end position="328"/>
    </location>
</feature>